<accession>A0ACA9KPQ1</accession>
<dbReference type="EMBL" id="CAJVPT010002538">
    <property type="protein sequence ID" value="CAG8482794.1"/>
    <property type="molecule type" value="Genomic_DNA"/>
</dbReference>
<protein>
    <submittedName>
        <fullName evidence="1">1273_t:CDS:1</fullName>
    </submittedName>
</protein>
<evidence type="ECO:0000313" key="2">
    <source>
        <dbReference type="Proteomes" id="UP000789525"/>
    </source>
</evidence>
<gene>
    <name evidence="1" type="ORF">ACOLOM_LOCUS2048</name>
</gene>
<name>A0ACA9KPQ1_9GLOM</name>
<reference evidence="1" key="1">
    <citation type="submission" date="2021-06" db="EMBL/GenBank/DDBJ databases">
        <authorList>
            <person name="Kallberg Y."/>
            <person name="Tangrot J."/>
            <person name="Rosling A."/>
        </authorList>
    </citation>
    <scope>NUCLEOTIDE SEQUENCE</scope>
    <source>
        <strain evidence="1">CL356</strain>
    </source>
</reference>
<proteinExistence type="predicted"/>
<comment type="caution">
    <text evidence="1">The sequence shown here is derived from an EMBL/GenBank/DDBJ whole genome shotgun (WGS) entry which is preliminary data.</text>
</comment>
<organism evidence="1 2">
    <name type="scientific">Acaulospora colombiana</name>
    <dbReference type="NCBI Taxonomy" id="27376"/>
    <lineage>
        <taxon>Eukaryota</taxon>
        <taxon>Fungi</taxon>
        <taxon>Fungi incertae sedis</taxon>
        <taxon>Mucoromycota</taxon>
        <taxon>Glomeromycotina</taxon>
        <taxon>Glomeromycetes</taxon>
        <taxon>Diversisporales</taxon>
        <taxon>Acaulosporaceae</taxon>
        <taxon>Acaulospora</taxon>
    </lineage>
</organism>
<evidence type="ECO:0000313" key="1">
    <source>
        <dbReference type="EMBL" id="CAG8482794.1"/>
    </source>
</evidence>
<feature type="non-terminal residue" evidence="1">
    <location>
        <position position="1"/>
    </location>
</feature>
<dbReference type="Proteomes" id="UP000789525">
    <property type="component" value="Unassembled WGS sequence"/>
</dbReference>
<sequence>IIDDLRKSFFDQLTRPVIYRKKQLERLYDLLEENEDRICDALYRDLHKSKIESMVGEISWCKKESLDAIENLDNWVKPEYVQVGIAHKLNSCHLRKEPLGTVLIIGAWNYPVLLLLAPFIGAISAGCTAVLKPSEVAENTSSVLTELFPKYLDQNAYRIVNGGSQETSALLKFRFDHIFYTGSGHVGKIIMTEAAKSLTPVTLELGGKSPAIIANDAVIPIAAKRLLWGKTFNCGQTCVAPDYIICERSVQEAFIKEAPKIVKELYGENPQEHKDYCRIINQRHFDRLKSLLDQTNGKIAYGGNTDRDSLYISPTIVSNVPKDDVLMQQEIFGPIFPMVVVNNIEEALEFVRSNDIPLSLYPFSASNQTIQYILNNTRSGMTVVNDCLMQATVPTLPFGGQGHSGIGSYRGKRSFDVFIHKRPVMSTPFVCEKLMEFRYPPYTERNYKIVNWLFFNKKKDGGGSGFKGLLGIIFILFLAYSIRADVYSRFVDLAKNFFGSDLFFHK</sequence>
<keyword evidence="2" id="KW-1185">Reference proteome</keyword>